<protein>
    <submittedName>
        <fullName evidence="2">Uncharacterized protein</fullName>
    </submittedName>
</protein>
<feature type="region of interest" description="Disordered" evidence="1">
    <location>
        <begin position="61"/>
        <end position="86"/>
    </location>
</feature>
<reference evidence="2 3" key="1">
    <citation type="submission" date="2019-07" db="EMBL/GenBank/DDBJ databases">
        <title>Genomics analysis of Aphanomyces spp. identifies a new class of oomycete effector associated with host adaptation.</title>
        <authorList>
            <person name="Gaulin E."/>
        </authorList>
    </citation>
    <scope>NUCLEOTIDE SEQUENCE [LARGE SCALE GENOMIC DNA]</scope>
    <source>
        <strain evidence="2 3">ATCC 201684</strain>
    </source>
</reference>
<gene>
    <name evidence="2" type="ORF">Ae201684_010594</name>
</gene>
<evidence type="ECO:0000313" key="2">
    <source>
        <dbReference type="EMBL" id="KAF0732305.1"/>
    </source>
</evidence>
<keyword evidence="3" id="KW-1185">Reference proteome</keyword>
<evidence type="ECO:0000313" key="3">
    <source>
        <dbReference type="Proteomes" id="UP000481153"/>
    </source>
</evidence>
<dbReference type="EMBL" id="VJMJ01000135">
    <property type="protein sequence ID" value="KAF0732305.1"/>
    <property type="molecule type" value="Genomic_DNA"/>
</dbReference>
<name>A0A6G0WXN9_9STRA</name>
<accession>A0A6G0WXN9</accession>
<organism evidence="2 3">
    <name type="scientific">Aphanomyces euteiches</name>
    <dbReference type="NCBI Taxonomy" id="100861"/>
    <lineage>
        <taxon>Eukaryota</taxon>
        <taxon>Sar</taxon>
        <taxon>Stramenopiles</taxon>
        <taxon>Oomycota</taxon>
        <taxon>Saprolegniomycetes</taxon>
        <taxon>Saprolegniales</taxon>
        <taxon>Verrucalvaceae</taxon>
        <taxon>Aphanomyces</taxon>
    </lineage>
</organism>
<sequence length="86" mass="9538">MQHVTSMSCIFVSLRAHFEPPSACSTGPFEKRVNLDCVAGPKQSSCLQCALTHCKMYHEGDYHEPTNELNNKNPKVARGRLSSADE</sequence>
<comment type="caution">
    <text evidence="2">The sequence shown here is derived from an EMBL/GenBank/DDBJ whole genome shotgun (WGS) entry which is preliminary data.</text>
</comment>
<evidence type="ECO:0000256" key="1">
    <source>
        <dbReference type="SAM" id="MobiDB-lite"/>
    </source>
</evidence>
<dbReference type="AlphaFoldDB" id="A0A6G0WXN9"/>
<dbReference type="Proteomes" id="UP000481153">
    <property type="component" value="Unassembled WGS sequence"/>
</dbReference>
<proteinExistence type="predicted"/>